<accession>A0A392TNQ1</accession>
<dbReference type="EMBL" id="LXQA010601133">
    <property type="protein sequence ID" value="MCI61515.1"/>
    <property type="molecule type" value="Genomic_DNA"/>
</dbReference>
<feature type="region of interest" description="Disordered" evidence="1">
    <location>
        <begin position="1"/>
        <end position="23"/>
    </location>
</feature>
<evidence type="ECO:0000256" key="1">
    <source>
        <dbReference type="SAM" id="MobiDB-lite"/>
    </source>
</evidence>
<feature type="non-terminal residue" evidence="2">
    <location>
        <position position="35"/>
    </location>
</feature>
<reference evidence="2 3" key="1">
    <citation type="journal article" date="2018" name="Front. Plant Sci.">
        <title>Red Clover (Trifolium pratense) and Zigzag Clover (T. medium) - A Picture of Genomic Similarities and Differences.</title>
        <authorList>
            <person name="Dluhosova J."/>
            <person name="Istvanek J."/>
            <person name="Nedelnik J."/>
            <person name="Repkova J."/>
        </authorList>
    </citation>
    <scope>NUCLEOTIDE SEQUENCE [LARGE SCALE GENOMIC DNA]</scope>
    <source>
        <strain evidence="3">cv. 10/8</strain>
        <tissue evidence="2">Leaf</tissue>
    </source>
</reference>
<proteinExistence type="predicted"/>
<organism evidence="2 3">
    <name type="scientific">Trifolium medium</name>
    <dbReference type="NCBI Taxonomy" id="97028"/>
    <lineage>
        <taxon>Eukaryota</taxon>
        <taxon>Viridiplantae</taxon>
        <taxon>Streptophyta</taxon>
        <taxon>Embryophyta</taxon>
        <taxon>Tracheophyta</taxon>
        <taxon>Spermatophyta</taxon>
        <taxon>Magnoliopsida</taxon>
        <taxon>eudicotyledons</taxon>
        <taxon>Gunneridae</taxon>
        <taxon>Pentapetalae</taxon>
        <taxon>rosids</taxon>
        <taxon>fabids</taxon>
        <taxon>Fabales</taxon>
        <taxon>Fabaceae</taxon>
        <taxon>Papilionoideae</taxon>
        <taxon>50 kb inversion clade</taxon>
        <taxon>NPAAA clade</taxon>
        <taxon>Hologalegina</taxon>
        <taxon>IRL clade</taxon>
        <taxon>Trifolieae</taxon>
        <taxon>Trifolium</taxon>
    </lineage>
</organism>
<keyword evidence="3" id="KW-1185">Reference proteome</keyword>
<protein>
    <submittedName>
        <fullName evidence="2">Uncharacterized protein</fullName>
    </submittedName>
</protein>
<dbReference type="AlphaFoldDB" id="A0A392TNQ1"/>
<name>A0A392TNQ1_9FABA</name>
<comment type="caution">
    <text evidence="2">The sequence shown here is derived from an EMBL/GenBank/DDBJ whole genome shotgun (WGS) entry which is preliminary data.</text>
</comment>
<dbReference type="Proteomes" id="UP000265520">
    <property type="component" value="Unassembled WGS sequence"/>
</dbReference>
<evidence type="ECO:0000313" key="3">
    <source>
        <dbReference type="Proteomes" id="UP000265520"/>
    </source>
</evidence>
<evidence type="ECO:0000313" key="2">
    <source>
        <dbReference type="EMBL" id="MCI61515.1"/>
    </source>
</evidence>
<sequence>MQSQDPLQEIDIGDGPVKRPTYISTNIDPSLRIKV</sequence>